<dbReference type="AlphaFoldDB" id="A0A6G7B9U7"/>
<keyword evidence="1" id="KW-0732">Signal</keyword>
<accession>A0A6G7B9U7</accession>
<dbReference type="RefSeq" id="WP_164824062.1">
    <property type="nucleotide sequence ID" value="NZ_CP049228.1"/>
</dbReference>
<evidence type="ECO:0000313" key="2">
    <source>
        <dbReference type="EMBL" id="QIH24105.1"/>
    </source>
</evidence>
<evidence type="ECO:0000313" key="3">
    <source>
        <dbReference type="Proteomes" id="UP000501676"/>
    </source>
</evidence>
<dbReference type="Proteomes" id="UP000501676">
    <property type="component" value="Chromosome"/>
</dbReference>
<name>A0A6G7B9U7_9LACO</name>
<gene>
    <name evidence="2" type="ORF">G6Z83_05375</name>
</gene>
<protein>
    <submittedName>
        <fullName evidence="2">Peptidoglycan-binding protein LysM</fullName>
    </submittedName>
</protein>
<dbReference type="EMBL" id="CP049228">
    <property type="protein sequence ID" value="QIH24105.1"/>
    <property type="molecule type" value="Genomic_DNA"/>
</dbReference>
<feature type="signal peptide" evidence="1">
    <location>
        <begin position="1"/>
        <end position="35"/>
    </location>
</feature>
<sequence length="186" mass="21456">MLSKKHFFKTFMISCLILISIFTFNSFNKDNSAQAATKQIIRINYVPNYGIAVWDNYDNGHVTGQYLANNSRWVVIKTAKDAEGNTWYDLGNNQWIMAKYTVDESSVSQAANDAETEAKNWIAWRESRGSYTARNGQCIGKYQLLAAYLHGDFSPRNQELVANNYVYGRYGSWVNAKQFWINHGWY</sequence>
<organism evidence="2 3">
    <name type="scientific">Lactobacillus iners</name>
    <dbReference type="NCBI Taxonomy" id="147802"/>
    <lineage>
        <taxon>Bacteria</taxon>
        <taxon>Bacillati</taxon>
        <taxon>Bacillota</taxon>
        <taxon>Bacilli</taxon>
        <taxon>Lactobacillales</taxon>
        <taxon>Lactobacillaceae</taxon>
        <taxon>Lactobacillus</taxon>
    </lineage>
</organism>
<evidence type="ECO:0000256" key="1">
    <source>
        <dbReference type="SAM" id="SignalP"/>
    </source>
</evidence>
<feature type="chain" id="PRO_5026180072" evidence="1">
    <location>
        <begin position="36"/>
        <end position="186"/>
    </location>
</feature>
<proteinExistence type="predicted"/>
<reference evidence="2 3" key="1">
    <citation type="submission" date="2020-02" db="EMBL/GenBank/DDBJ databases">
        <title>Complete genome sequences of six Lactobacillus iners strains isolated from the human vagina.</title>
        <authorList>
            <person name="France M.T."/>
            <person name="Rutt L."/>
            <person name="Narina S."/>
            <person name="Arbaugh S."/>
            <person name="Humphrys M.S."/>
            <person name="Ma B."/>
            <person name="Hayward M.R."/>
            <person name="Relman D."/>
            <person name="Kwon D.S."/>
            <person name="Ravel J."/>
        </authorList>
    </citation>
    <scope>NUCLEOTIDE SEQUENCE [LARGE SCALE GENOMIC DNA]</scope>
    <source>
        <strain evidence="2 3">C0210C1</strain>
    </source>
</reference>